<evidence type="ECO:0000256" key="2">
    <source>
        <dbReference type="ARBA" id="ARBA00022692"/>
    </source>
</evidence>
<dbReference type="Proteomes" id="UP001597045">
    <property type="component" value="Unassembled WGS sequence"/>
</dbReference>
<feature type="transmembrane region" description="Helical" evidence="6">
    <location>
        <begin position="71"/>
        <end position="91"/>
    </location>
</feature>
<comment type="caution">
    <text evidence="6">Lacks conserved residue(s) required for the propagation of feature annotation.</text>
</comment>
<name>A0ABW3MB53_9PSEU</name>
<feature type="transmembrane region" description="Helical" evidence="6">
    <location>
        <begin position="155"/>
        <end position="177"/>
    </location>
</feature>
<comment type="subcellular location">
    <subcellularLocation>
        <location evidence="6">Cell membrane</location>
        <topology evidence="6">Multi-pass membrane protein</topology>
    </subcellularLocation>
    <subcellularLocation>
        <location evidence="1">Membrane</location>
        <topology evidence="1">Multi-pass membrane protein</topology>
    </subcellularLocation>
</comment>
<protein>
    <recommendedName>
        <fullName evidence="6">Transport permease protein</fullName>
    </recommendedName>
</protein>
<keyword evidence="2 6" id="KW-0812">Transmembrane</keyword>
<keyword evidence="3 6" id="KW-1133">Transmembrane helix</keyword>
<dbReference type="InterPro" id="IPR051784">
    <property type="entry name" value="Nod_factor_ABC_transporter"/>
</dbReference>
<comment type="caution">
    <text evidence="8">The sequence shown here is derived from an EMBL/GenBank/DDBJ whole genome shotgun (WGS) entry which is preliminary data.</text>
</comment>
<evidence type="ECO:0000313" key="9">
    <source>
        <dbReference type="Proteomes" id="UP001597045"/>
    </source>
</evidence>
<comment type="similarity">
    <text evidence="6">Belongs to the ABC-2 integral membrane protein family.</text>
</comment>
<evidence type="ECO:0000256" key="4">
    <source>
        <dbReference type="ARBA" id="ARBA00023136"/>
    </source>
</evidence>
<evidence type="ECO:0000256" key="6">
    <source>
        <dbReference type="RuleBase" id="RU361157"/>
    </source>
</evidence>
<evidence type="ECO:0000259" key="7">
    <source>
        <dbReference type="PROSITE" id="PS51012"/>
    </source>
</evidence>
<dbReference type="InterPro" id="IPR013525">
    <property type="entry name" value="ABC2_TM"/>
</dbReference>
<dbReference type="PRINTS" id="PR00164">
    <property type="entry name" value="ABC2TRNSPORT"/>
</dbReference>
<feature type="transmembrane region" description="Helical" evidence="6">
    <location>
        <begin position="189"/>
        <end position="208"/>
    </location>
</feature>
<dbReference type="PANTHER" id="PTHR43229">
    <property type="entry name" value="NODULATION PROTEIN J"/>
    <property type="match status" value="1"/>
</dbReference>
<organism evidence="8 9">
    <name type="scientific">Kibdelosporangium lantanae</name>
    <dbReference type="NCBI Taxonomy" id="1497396"/>
    <lineage>
        <taxon>Bacteria</taxon>
        <taxon>Bacillati</taxon>
        <taxon>Actinomycetota</taxon>
        <taxon>Actinomycetes</taxon>
        <taxon>Pseudonocardiales</taxon>
        <taxon>Pseudonocardiaceae</taxon>
        <taxon>Kibdelosporangium</taxon>
    </lineage>
</organism>
<feature type="transmembrane region" description="Helical" evidence="6">
    <location>
        <begin position="132"/>
        <end position="149"/>
    </location>
</feature>
<keyword evidence="5" id="KW-0046">Antibiotic resistance</keyword>
<sequence length="261" mass="27732">MTTLQDAPAPTIAWRGSGVLTQVMVLAGRSLRPVFLDPTRVFFSMLQPLVMLLLFSQVFRSVADTPMFPKGVPYIDYLVPAILFMTATTVASESAVSMTNDLKNGVLARFRSMPVRPVSVLIARSVADLTRGAMELAIVLVLATVVFGYSPAGGVIGMVGALLLALAVGWSLGWLFLATATWLRATENVQALSVLVMIILQFASSGFVPVESLPDYIQAVAHVNPLSYGITAARNLSLGNAPDQALYITLLICACVSALGA</sequence>
<evidence type="ECO:0000256" key="5">
    <source>
        <dbReference type="ARBA" id="ARBA00023251"/>
    </source>
</evidence>
<feature type="transmembrane region" description="Helical" evidence="6">
    <location>
        <begin position="41"/>
        <end position="59"/>
    </location>
</feature>
<feature type="non-terminal residue" evidence="8">
    <location>
        <position position="261"/>
    </location>
</feature>
<dbReference type="PIRSF" id="PIRSF006648">
    <property type="entry name" value="DrrB"/>
    <property type="match status" value="1"/>
</dbReference>
<dbReference type="InterPro" id="IPR000412">
    <property type="entry name" value="ABC_2_transport"/>
</dbReference>
<keyword evidence="6" id="KW-1003">Cell membrane</keyword>
<gene>
    <name evidence="8" type="ORF">ACFQ1S_11680</name>
</gene>
<dbReference type="PANTHER" id="PTHR43229:SF2">
    <property type="entry name" value="NODULATION PROTEIN J"/>
    <property type="match status" value="1"/>
</dbReference>
<dbReference type="EMBL" id="JBHTIS010000549">
    <property type="protein sequence ID" value="MFD1046180.1"/>
    <property type="molecule type" value="Genomic_DNA"/>
</dbReference>
<evidence type="ECO:0000313" key="8">
    <source>
        <dbReference type="EMBL" id="MFD1046180.1"/>
    </source>
</evidence>
<evidence type="ECO:0000256" key="3">
    <source>
        <dbReference type="ARBA" id="ARBA00022989"/>
    </source>
</evidence>
<keyword evidence="9" id="KW-1185">Reference proteome</keyword>
<evidence type="ECO:0000256" key="1">
    <source>
        <dbReference type="ARBA" id="ARBA00004141"/>
    </source>
</evidence>
<keyword evidence="4 6" id="KW-0472">Membrane</keyword>
<feature type="domain" description="ABC transmembrane type-2" evidence="7">
    <location>
        <begin position="39"/>
        <end position="261"/>
    </location>
</feature>
<dbReference type="InterPro" id="IPR047817">
    <property type="entry name" value="ABC2_TM_bact-type"/>
</dbReference>
<dbReference type="PROSITE" id="PS51012">
    <property type="entry name" value="ABC_TM2"/>
    <property type="match status" value="1"/>
</dbReference>
<proteinExistence type="inferred from homology"/>
<dbReference type="Pfam" id="PF01061">
    <property type="entry name" value="ABC2_membrane"/>
    <property type="match status" value="1"/>
</dbReference>
<accession>A0ABW3MB53</accession>
<keyword evidence="6" id="KW-0813">Transport</keyword>
<reference evidence="9" key="1">
    <citation type="journal article" date="2019" name="Int. J. Syst. Evol. Microbiol.">
        <title>The Global Catalogue of Microorganisms (GCM) 10K type strain sequencing project: providing services to taxonomists for standard genome sequencing and annotation.</title>
        <authorList>
            <consortium name="The Broad Institute Genomics Platform"/>
            <consortium name="The Broad Institute Genome Sequencing Center for Infectious Disease"/>
            <person name="Wu L."/>
            <person name="Ma J."/>
        </authorList>
    </citation>
    <scope>NUCLEOTIDE SEQUENCE [LARGE SCALE GENOMIC DNA]</scope>
    <source>
        <strain evidence="9">JCM 31486</strain>
    </source>
</reference>